<dbReference type="InterPro" id="IPR011701">
    <property type="entry name" value="MFS"/>
</dbReference>
<dbReference type="InterPro" id="IPR051788">
    <property type="entry name" value="MFS_Transporter"/>
</dbReference>
<feature type="transmembrane region" description="Helical" evidence="5">
    <location>
        <begin position="304"/>
        <end position="322"/>
    </location>
</feature>
<keyword evidence="2 5" id="KW-0812">Transmembrane</keyword>
<evidence type="ECO:0000313" key="8">
    <source>
        <dbReference type="Proteomes" id="UP000327039"/>
    </source>
</evidence>
<dbReference type="GO" id="GO:0005886">
    <property type="term" value="C:plasma membrane"/>
    <property type="evidence" value="ECO:0007669"/>
    <property type="project" value="UniProtKB-SubCell"/>
</dbReference>
<dbReference type="PANTHER" id="PTHR23514:SF13">
    <property type="entry name" value="INNER MEMBRANE PROTEIN YBJJ"/>
    <property type="match status" value="1"/>
</dbReference>
<feature type="transmembrane region" description="Helical" evidence="5">
    <location>
        <begin position="50"/>
        <end position="71"/>
    </location>
</feature>
<gene>
    <name evidence="7" type="ORF">F6B42_02000</name>
</gene>
<dbReference type="CDD" id="cd17393">
    <property type="entry name" value="MFS_MosC_like"/>
    <property type="match status" value="1"/>
</dbReference>
<dbReference type="SUPFAM" id="SSF103473">
    <property type="entry name" value="MFS general substrate transporter"/>
    <property type="match status" value="1"/>
</dbReference>
<feature type="transmembrane region" description="Helical" evidence="5">
    <location>
        <begin position="78"/>
        <end position="96"/>
    </location>
</feature>
<evidence type="ECO:0000256" key="5">
    <source>
        <dbReference type="SAM" id="Phobius"/>
    </source>
</evidence>
<feature type="transmembrane region" description="Helical" evidence="5">
    <location>
        <begin position="169"/>
        <end position="189"/>
    </location>
</feature>
<feature type="transmembrane region" description="Helical" evidence="5">
    <location>
        <begin position="240"/>
        <end position="260"/>
    </location>
</feature>
<dbReference type="InterPro" id="IPR020846">
    <property type="entry name" value="MFS_dom"/>
</dbReference>
<accession>A0A5J5IT51</accession>
<dbReference type="Proteomes" id="UP000327039">
    <property type="component" value="Unassembled WGS sequence"/>
</dbReference>
<dbReference type="AlphaFoldDB" id="A0A5J5IT51"/>
<dbReference type="PROSITE" id="PS50850">
    <property type="entry name" value="MFS"/>
    <property type="match status" value="1"/>
</dbReference>
<dbReference type="InterPro" id="IPR036259">
    <property type="entry name" value="MFS_trans_sf"/>
</dbReference>
<protein>
    <submittedName>
        <fullName evidence="7">MFS transporter</fullName>
    </submittedName>
</protein>
<feature type="transmembrane region" description="Helical" evidence="5">
    <location>
        <begin position="358"/>
        <end position="380"/>
    </location>
</feature>
<sequence length="423" mass="42577">MTAVTSRSTYLRWRNAVFAIFAASGLSIATWAARVPTIKTDLGIDNREIGLALLVMGVASILGLSASSVIIARFGTRAGMFAMLLILSVGLATLALGSGLFASYGVLVVGLAMFGFGNGCLDVMMNVDGAAIETQSGKTILPLFHAFFSFGTVIGAGIGAIAAGLRISVAAHGATIAGLIVVLAVIAIANVPRREVGGPAAAGGGTDAANPADAEAVAGRPHWRTRLAESLSAWREPRTYTLGIIMLGMAFAEGGANDWLALGVVEHEGGTAAIGAAALTVFSVSMTVVRVFGGPLVDRFGRVATLRVLAIAATGGILLFILAPNLPLVFVGAALWGIGASLGFPLGMSAAADDPERAAARVSAAATIGYVAFLCGPPVLGFISDHIGLLPTLFILVGLVAASGLASSAAKPLPGAKVGAGHH</sequence>
<keyword evidence="4 5" id="KW-0472">Membrane</keyword>
<dbReference type="OrthoDB" id="9809599at2"/>
<evidence type="ECO:0000256" key="1">
    <source>
        <dbReference type="ARBA" id="ARBA00004651"/>
    </source>
</evidence>
<feature type="transmembrane region" description="Helical" evidence="5">
    <location>
        <begin position="386"/>
        <end position="407"/>
    </location>
</feature>
<name>A0A5J5IT51_9MICO</name>
<dbReference type="RefSeq" id="WP_150417916.1">
    <property type="nucleotide sequence ID" value="NZ_VYRZ01000001.1"/>
</dbReference>
<comment type="subcellular location">
    <subcellularLocation>
        <location evidence="1">Cell membrane</location>
        <topology evidence="1">Multi-pass membrane protein</topology>
    </subcellularLocation>
</comment>
<dbReference type="Gene3D" id="1.20.1250.20">
    <property type="entry name" value="MFS general substrate transporter like domains"/>
    <property type="match status" value="2"/>
</dbReference>
<evidence type="ECO:0000256" key="3">
    <source>
        <dbReference type="ARBA" id="ARBA00022989"/>
    </source>
</evidence>
<keyword evidence="3 5" id="KW-1133">Transmembrane helix</keyword>
<feature type="transmembrane region" description="Helical" evidence="5">
    <location>
        <begin position="142"/>
        <end position="163"/>
    </location>
</feature>
<dbReference type="GO" id="GO:0022857">
    <property type="term" value="F:transmembrane transporter activity"/>
    <property type="evidence" value="ECO:0007669"/>
    <property type="project" value="InterPro"/>
</dbReference>
<dbReference type="PANTHER" id="PTHR23514">
    <property type="entry name" value="BYPASS OF STOP CODON PROTEIN 6"/>
    <property type="match status" value="1"/>
</dbReference>
<dbReference type="EMBL" id="VYRZ01000001">
    <property type="protein sequence ID" value="KAA9089284.1"/>
    <property type="molecule type" value="Genomic_DNA"/>
</dbReference>
<feature type="transmembrane region" description="Helical" evidence="5">
    <location>
        <begin position="328"/>
        <end position="346"/>
    </location>
</feature>
<feature type="transmembrane region" description="Helical" evidence="5">
    <location>
        <begin position="102"/>
        <end position="121"/>
    </location>
</feature>
<feature type="domain" description="Major facilitator superfamily (MFS) profile" evidence="6">
    <location>
        <begin position="236"/>
        <end position="423"/>
    </location>
</feature>
<evidence type="ECO:0000313" key="7">
    <source>
        <dbReference type="EMBL" id="KAA9089284.1"/>
    </source>
</evidence>
<proteinExistence type="predicted"/>
<dbReference type="Pfam" id="PF07690">
    <property type="entry name" value="MFS_1"/>
    <property type="match status" value="1"/>
</dbReference>
<organism evidence="7 8">
    <name type="scientific">Microbacterium radiodurans</name>
    <dbReference type="NCBI Taxonomy" id="661398"/>
    <lineage>
        <taxon>Bacteria</taxon>
        <taxon>Bacillati</taxon>
        <taxon>Actinomycetota</taxon>
        <taxon>Actinomycetes</taxon>
        <taxon>Micrococcales</taxon>
        <taxon>Microbacteriaceae</taxon>
        <taxon>Microbacterium</taxon>
    </lineage>
</organism>
<comment type="caution">
    <text evidence="7">The sequence shown here is derived from an EMBL/GenBank/DDBJ whole genome shotgun (WGS) entry which is preliminary data.</text>
</comment>
<reference evidence="8" key="1">
    <citation type="submission" date="2019-09" db="EMBL/GenBank/DDBJ databases">
        <title>Mumia zhuanghuii sp. nov. isolated from the intestinal contents of plateau pika (Ochotona curzoniae) in the Qinghai-Tibet plateau of China.</title>
        <authorList>
            <person name="Tian Z."/>
        </authorList>
    </citation>
    <scope>NUCLEOTIDE SEQUENCE [LARGE SCALE GENOMIC DNA]</scope>
    <source>
        <strain evidence="8">DSM 25564</strain>
    </source>
</reference>
<keyword evidence="8" id="KW-1185">Reference proteome</keyword>
<evidence type="ECO:0000259" key="6">
    <source>
        <dbReference type="PROSITE" id="PS50850"/>
    </source>
</evidence>
<feature type="transmembrane region" description="Helical" evidence="5">
    <location>
        <begin position="272"/>
        <end position="292"/>
    </location>
</feature>
<evidence type="ECO:0000256" key="4">
    <source>
        <dbReference type="ARBA" id="ARBA00023136"/>
    </source>
</evidence>
<evidence type="ECO:0000256" key="2">
    <source>
        <dbReference type="ARBA" id="ARBA00022692"/>
    </source>
</evidence>